<dbReference type="Gene3D" id="1.10.3730.20">
    <property type="match status" value="1"/>
</dbReference>
<feature type="transmembrane region" description="Helical" evidence="1">
    <location>
        <begin position="186"/>
        <end position="207"/>
    </location>
</feature>
<dbReference type="Pfam" id="PF00892">
    <property type="entry name" value="EamA"/>
    <property type="match status" value="2"/>
</dbReference>
<feature type="transmembrane region" description="Helical" evidence="1">
    <location>
        <begin position="129"/>
        <end position="145"/>
    </location>
</feature>
<feature type="domain" description="EamA" evidence="2">
    <location>
        <begin position="10"/>
        <end position="145"/>
    </location>
</feature>
<feature type="transmembrane region" description="Helical" evidence="1">
    <location>
        <begin position="73"/>
        <end position="92"/>
    </location>
</feature>
<feature type="transmembrane region" description="Helical" evidence="1">
    <location>
        <begin position="42"/>
        <end position="61"/>
    </location>
</feature>
<keyword evidence="1" id="KW-1133">Transmembrane helix</keyword>
<feature type="transmembrane region" description="Helical" evidence="1">
    <location>
        <begin position="157"/>
        <end position="174"/>
    </location>
</feature>
<evidence type="ECO:0000256" key="1">
    <source>
        <dbReference type="SAM" id="Phobius"/>
    </source>
</evidence>
<feature type="transmembrane region" description="Helical" evidence="1">
    <location>
        <begin position="98"/>
        <end position="122"/>
    </location>
</feature>
<keyword evidence="1" id="KW-0472">Membrane</keyword>
<sequence length="311" mass="33842">MSQNQKHPTLGAFLAISSSLLFGLNASTTKVLIDSGITAEQLTLMRSGAVAVLAGLFLAATKPKAFKISWREVPFFIAFGVVGVGLMQWAYSNAVANLQVGVALLIEYTAIVIVPIATYVLFKEKVRGRIWIAVALVLGGLAIVARPWSTGLNPEGVTYGFMAAVFLSAYFIMGERIQRTRDALSTMFYAFSVASIFWAIMLSFQQVKTIDFSRILNLTQNLSAINLPTWGLLLFVMLFGSFVPMLLTFLAMRHLTASKVGIASTSETVFAFVFGYLWLAQMVDFAQAIGGALVIVGIVVAQTARSKQWQP</sequence>
<dbReference type="InterPro" id="IPR000620">
    <property type="entry name" value="EamA_dom"/>
</dbReference>
<dbReference type="AlphaFoldDB" id="A0A6J6NAP8"/>
<dbReference type="InterPro" id="IPR037185">
    <property type="entry name" value="EmrE-like"/>
</dbReference>
<organism evidence="3">
    <name type="scientific">freshwater metagenome</name>
    <dbReference type="NCBI Taxonomy" id="449393"/>
    <lineage>
        <taxon>unclassified sequences</taxon>
        <taxon>metagenomes</taxon>
        <taxon>ecological metagenomes</taxon>
    </lineage>
</organism>
<feature type="transmembrane region" description="Helical" evidence="1">
    <location>
        <begin position="260"/>
        <end position="279"/>
    </location>
</feature>
<dbReference type="SUPFAM" id="SSF103481">
    <property type="entry name" value="Multidrug resistance efflux transporter EmrE"/>
    <property type="match status" value="2"/>
</dbReference>
<name>A0A6J6NAP8_9ZZZZ</name>
<feature type="domain" description="EamA" evidence="2">
    <location>
        <begin position="156"/>
        <end position="300"/>
    </location>
</feature>
<accession>A0A6J6NAP8</accession>
<keyword evidence="1" id="KW-0812">Transmembrane</keyword>
<dbReference type="EMBL" id="CAEZXK010000008">
    <property type="protein sequence ID" value="CAB4683282.1"/>
    <property type="molecule type" value="Genomic_DNA"/>
</dbReference>
<evidence type="ECO:0000313" key="3">
    <source>
        <dbReference type="EMBL" id="CAB4683282.1"/>
    </source>
</evidence>
<evidence type="ECO:0000259" key="2">
    <source>
        <dbReference type="Pfam" id="PF00892"/>
    </source>
</evidence>
<dbReference type="PANTHER" id="PTHR22911">
    <property type="entry name" value="ACYL-MALONYL CONDENSING ENZYME-RELATED"/>
    <property type="match status" value="1"/>
</dbReference>
<protein>
    <submittedName>
        <fullName evidence="3">Unannotated protein</fullName>
    </submittedName>
</protein>
<reference evidence="3" key="1">
    <citation type="submission" date="2020-05" db="EMBL/GenBank/DDBJ databases">
        <authorList>
            <person name="Chiriac C."/>
            <person name="Salcher M."/>
            <person name="Ghai R."/>
            <person name="Kavagutti S V."/>
        </authorList>
    </citation>
    <scope>NUCLEOTIDE SEQUENCE</scope>
</reference>
<feature type="transmembrane region" description="Helical" evidence="1">
    <location>
        <begin position="285"/>
        <end position="304"/>
    </location>
</feature>
<feature type="transmembrane region" description="Helical" evidence="1">
    <location>
        <begin position="227"/>
        <end position="248"/>
    </location>
</feature>
<proteinExistence type="predicted"/>
<dbReference type="GO" id="GO:0016020">
    <property type="term" value="C:membrane"/>
    <property type="evidence" value="ECO:0007669"/>
    <property type="project" value="InterPro"/>
</dbReference>
<gene>
    <name evidence="3" type="ORF">UFOPK2370_00458</name>
</gene>